<sequence length="95" mass="10792">MALAFPILFYYCFNWITRERNSSPTRTQSLLSDGVHPWQAGLACTDLLSTPAWSLPFHVLTFTSCTLFSQHPTTCFLPLSLHHPAMRGTTRNHAR</sequence>
<evidence type="ECO:0000313" key="2">
    <source>
        <dbReference type="Proteomes" id="UP000054018"/>
    </source>
</evidence>
<organism evidence="1 2">
    <name type="scientific">Pisolithus microcarpus 441</name>
    <dbReference type="NCBI Taxonomy" id="765257"/>
    <lineage>
        <taxon>Eukaryota</taxon>
        <taxon>Fungi</taxon>
        <taxon>Dikarya</taxon>
        <taxon>Basidiomycota</taxon>
        <taxon>Agaricomycotina</taxon>
        <taxon>Agaricomycetes</taxon>
        <taxon>Agaricomycetidae</taxon>
        <taxon>Boletales</taxon>
        <taxon>Sclerodermatineae</taxon>
        <taxon>Pisolithaceae</taxon>
        <taxon>Pisolithus</taxon>
    </lineage>
</organism>
<accession>A0A0C9XYQ8</accession>
<reference evidence="2" key="2">
    <citation type="submission" date="2015-01" db="EMBL/GenBank/DDBJ databases">
        <title>Evolutionary Origins and Diversification of the Mycorrhizal Mutualists.</title>
        <authorList>
            <consortium name="DOE Joint Genome Institute"/>
            <consortium name="Mycorrhizal Genomics Consortium"/>
            <person name="Kohler A."/>
            <person name="Kuo A."/>
            <person name="Nagy L.G."/>
            <person name="Floudas D."/>
            <person name="Copeland A."/>
            <person name="Barry K.W."/>
            <person name="Cichocki N."/>
            <person name="Veneault-Fourrey C."/>
            <person name="LaButti K."/>
            <person name="Lindquist E.A."/>
            <person name="Lipzen A."/>
            <person name="Lundell T."/>
            <person name="Morin E."/>
            <person name="Murat C."/>
            <person name="Riley R."/>
            <person name="Ohm R."/>
            <person name="Sun H."/>
            <person name="Tunlid A."/>
            <person name="Henrissat B."/>
            <person name="Grigoriev I.V."/>
            <person name="Hibbett D.S."/>
            <person name="Martin F."/>
        </authorList>
    </citation>
    <scope>NUCLEOTIDE SEQUENCE [LARGE SCALE GENOMIC DNA]</scope>
    <source>
        <strain evidence="2">441</strain>
    </source>
</reference>
<dbReference type="HOGENOM" id="CLU_2373573_0_0_1"/>
<reference evidence="1 2" key="1">
    <citation type="submission" date="2014-04" db="EMBL/GenBank/DDBJ databases">
        <authorList>
            <consortium name="DOE Joint Genome Institute"/>
            <person name="Kuo A."/>
            <person name="Kohler A."/>
            <person name="Costa M.D."/>
            <person name="Nagy L.G."/>
            <person name="Floudas D."/>
            <person name="Copeland A."/>
            <person name="Barry K.W."/>
            <person name="Cichocki N."/>
            <person name="Veneault-Fourrey C."/>
            <person name="LaButti K."/>
            <person name="Lindquist E.A."/>
            <person name="Lipzen A."/>
            <person name="Lundell T."/>
            <person name="Morin E."/>
            <person name="Murat C."/>
            <person name="Sun H."/>
            <person name="Tunlid A."/>
            <person name="Henrissat B."/>
            <person name="Grigoriev I.V."/>
            <person name="Hibbett D.S."/>
            <person name="Martin F."/>
            <person name="Nordberg H.P."/>
            <person name="Cantor M.N."/>
            <person name="Hua S.X."/>
        </authorList>
    </citation>
    <scope>NUCLEOTIDE SEQUENCE [LARGE SCALE GENOMIC DNA]</scope>
    <source>
        <strain evidence="1 2">441</strain>
    </source>
</reference>
<dbReference type="AlphaFoldDB" id="A0A0C9XYQ8"/>
<protein>
    <submittedName>
        <fullName evidence="1">Uncharacterized protein</fullName>
    </submittedName>
</protein>
<dbReference type="Proteomes" id="UP000054018">
    <property type="component" value="Unassembled WGS sequence"/>
</dbReference>
<name>A0A0C9XYQ8_9AGAM</name>
<gene>
    <name evidence="1" type="ORF">PISMIDRAFT_215293</name>
</gene>
<keyword evidence="2" id="KW-1185">Reference proteome</keyword>
<evidence type="ECO:0000313" key="1">
    <source>
        <dbReference type="EMBL" id="KIK17640.1"/>
    </source>
</evidence>
<dbReference type="EMBL" id="KN833823">
    <property type="protein sequence ID" value="KIK17640.1"/>
    <property type="molecule type" value="Genomic_DNA"/>
</dbReference>
<proteinExistence type="predicted"/>